<dbReference type="Pfam" id="PF10646">
    <property type="entry name" value="Germane"/>
    <property type="match status" value="1"/>
</dbReference>
<dbReference type="InterPro" id="IPR019606">
    <property type="entry name" value="GerMN"/>
</dbReference>
<dbReference type="EMBL" id="WMHZ01000001">
    <property type="protein sequence ID" value="NDO76902.1"/>
    <property type="molecule type" value="Genomic_DNA"/>
</dbReference>
<dbReference type="GO" id="GO:0005975">
    <property type="term" value="P:carbohydrate metabolic process"/>
    <property type="evidence" value="ECO:0007669"/>
    <property type="project" value="UniProtKB-ARBA"/>
</dbReference>
<dbReference type="InterPro" id="IPR013783">
    <property type="entry name" value="Ig-like_fold"/>
</dbReference>
<protein>
    <recommendedName>
        <fullName evidence="2">GerMN domain-containing protein</fullName>
    </recommendedName>
</protein>
<dbReference type="Gene3D" id="2.60.40.10">
    <property type="entry name" value="Immunoglobulins"/>
    <property type="match status" value="1"/>
</dbReference>
<feature type="region of interest" description="Disordered" evidence="1">
    <location>
        <begin position="1"/>
        <end position="21"/>
    </location>
</feature>
<name>A0A6N9QUP3_9MICC</name>
<organism evidence="3 4">
    <name type="scientific">Kocuria marina subsp. indica</name>
    <dbReference type="NCBI Taxonomy" id="1049583"/>
    <lineage>
        <taxon>Bacteria</taxon>
        <taxon>Bacillati</taxon>
        <taxon>Actinomycetota</taxon>
        <taxon>Actinomycetes</taxon>
        <taxon>Micrococcales</taxon>
        <taxon>Micrococcaceae</taxon>
        <taxon>Kocuria</taxon>
    </lineage>
</organism>
<evidence type="ECO:0000256" key="1">
    <source>
        <dbReference type="SAM" id="MobiDB-lite"/>
    </source>
</evidence>
<feature type="compositionally biased region" description="Basic and acidic residues" evidence="1">
    <location>
        <begin position="10"/>
        <end position="21"/>
    </location>
</feature>
<evidence type="ECO:0000313" key="3">
    <source>
        <dbReference type="EMBL" id="NDO76902.1"/>
    </source>
</evidence>
<feature type="domain" description="GerMN" evidence="2">
    <location>
        <begin position="106"/>
        <end position="203"/>
    </location>
</feature>
<feature type="compositionally biased region" description="Basic and acidic residues" evidence="1">
    <location>
        <begin position="307"/>
        <end position="318"/>
    </location>
</feature>
<feature type="region of interest" description="Disordered" evidence="1">
    <location>
        <begin position="298"/>
        <end position="318"/>
    </location>
</feature>
<accession>A0A6N9QUP3</accession>
<feature type="compositionally biased region" description="Polar residues" evidence="1">
    <location>
        <begin position="265"/>
        <end position="284"/>
    </location>
</feature>
<dbReference type="Proteomes" id="UP000471026">
    <property type="component" value="Unassembled WGS sequence"/>
</dbReference>
<feature type="region of interest" description="Disordered" evidence="1">
    <location>
        <begin position="264"/>
        <end position="284"/>
    </location>
</feature>
<proteinExistence type="predicted"/>
<sequence length="318" mass="33067">MKNPAGPTEPQRRRATAHDGLRRAATGALALSLAAVLTSWGTAADRPDHNSEAAPGIASAPMNTDTAMDGVATEQAPVYWVGTGDQSRYLFREFRTPTSQDTTDPVAQAALMVTSATPADPDYRSLWSAVDTVGTSVSPDGTITVDLPAAAFAAQLSPQDARVALQQVVYTVSAAAVTAGLLDSSTAKEVRILVNGQSGYKAFGAVELNAPLTRDPALAAPVWLIDPQTGAEPKSPVTIFARVLPSVRDARWEVLADDRVVHSGNIASASPGSDPTTGTELRTSVTLDPGTYTVRVSGTDDSGTTVSDDHTITVRAGD</sequence>
<evidence type="ECO:0000313" key="4">
    <source>
        <dbReference type="Proteomes" id="UP000471026"/>
    </source>
</evidence>
<dbReference type="SMART" id="SM00909">
    <property type="entry name" value="Germane"/>
    <property type="match status" value="1"/>
</dbReference>
<comment type="caution">
    <text evidence="3">The sequence shown here is derived from an EMBL/GenBank/DDBJ whole genome shotgun (WGS) entry which is preliminary data.</text>
</comment>
<dbReference type="AlphaFoldDB" id="A0A6N9QUP3"/>
<gene>
    <name evidence="3" type="ORF">GKZ75_01270</name>
</gene>
<reference evidence="3 4" key="1">
    <citation type="submission" date="2019-11" db="EMBL/GenBank/DDBJ databases">
        <title>Draft genome sequence of Kocuria indica DP-K7, a methyl red degrading Actinobacterium.</title>
        <authorList>
            <person name="Kumaran S."/>
            <person name="Tischler D."/>
            <person name="Ngo A.C.R."/>
            <person name="Schultes F."/>
        </authorList>
    </citation>
    <scope>NUCLEOTIDE SEQUENCE [LARGE SCALE GENOMIC DNA]</scope>
    <source>
        <strain evidence="3 4">DP-K7</strain>
    </source>
</reference>
<dbReference type="RefSeq" id="WP_162228433.1">
    <property type="nucleotide sequence ID" value="NZ_WMHZ01000001.1"/>
</dbReference>
<evidence type="ECO:0000259" key="2">
    <source>
        <dbReference type="SMART" id="SM00909"/>
    </source>
</evidence>